<organism evidence="3 4">
    <name type="scientific">Gracilibacillus dipsosauri</name>
    <dbReference type="NCBI Taxonomy" id="178340"/>
    <lineage>
        <taxon>Bacteria</taxon>
        <taxon>Bacillati</taxon>
        <taxon>Bacillota</taxon>
        <taxon>Bacilli</taxon>
        <taxon>Bacillales</taxon>
        <taxon>Bacillaceae</taxon>
        <taxon>Gracilibacillus</taxon>
    </lineage>
</organism>
<gene>
    <name evidence="3" type="ORF">DLJ74_20185</name>
</gene>
<keyword evidence="1" id="KW-0812">Transmembrane</keyword>
<dbReference type="Gene3D" id="2.130.10.10">
    <property type="entry name" value="YVTN repeat-like/Quinoprotein amine dehydrogenase"/>
    <property type="match status" value="1"/>
</dbReference>
<dbReference type="CDD" id="cd15482">
    <property type="entry name" value="Sialidase_non-viral"/>
    <property type="match status" value="1"/>
</dbReference>
<keyword evidence="1" id="KW-0472">Membrane</keyword>
<proteinExistence type="predicted"/>
<evidence type="ECO:0000313" key="4">
    <source>
        <dbReference type="Proteomes" id="UP000245624"/>
    </source>
</evidence>
<dbReference type="EMBL" id="QGTD01000021">
    <property type="protein sequence ID" value="PWU66728.1"/>
    <property type="molecule type" value="Genomic_DNA"/>
</dbReference>
<feature type="domain" description="DUF6242" evidence="2">
    <location>
        <begin position="56"/>
        <end position="245"/>
    </location>
</feature>
<accession>A0A317KWA7</accession>
<protein>
    <submittedName>
        <fullName evidence="3">Oxidoreductase</fullName>
    </submittedName>
</protein>
<evidence type="ECO:0000259" key="2">
    <source>
        <dbReference type="Pfam" id="PF25852"/>
    </source>
</evidence>
<dbReference type="SUPFAM" id="SSF110296">
    <property type="entry name" value="Oligoxyloglucan reducing end-specific cellobiohydrolase"/>
    <property type="match status" value="1"/>
</dbReference>
<dbReference type="InterPro" id="IPR058667">
    <property type="entry name" value="DUF6242_C"/>
</dbReference>
<dbReference type="AlphaFoldDB" id="A0A317KWA7"/>
<dbReference type="RefSeq" id="WP_109985836.1">
    <property type="nucleotide sequence ID" value="NZ_QGTD01000021.1"/>
</dbReference>
<reference evidence="3 4" key="1">
    <citation type="submission" date="2018-05" db="EMBL/GenBank/DDBJ databases">
        <title>Genomic analysis of Gracilibacillus dipsosauri DD1 reveals novel features of a salt-tolerant amylase.</title>
        <authorList>
            <person name="Deutch C.E."/>
            <person name="Yang S."/>
        </authorList>
    </citation>
    <scope>NUCLEOTIDE SEQUENCE [LARGE SCALE GENOMIC DNA]</scope>
    <source>
        <strain evidence="3 4">DD1</strain>
    </source>
</reference>
<evidence type="ECO:0000313" key="3">
    <source>
        <dbReference type="EMBL" id="PWU66728.1"/>
    </source>
</evidence>
<dbReference type="InterPro" id="IPR015943">
    <property type="entry name" value="WD40/YVTN_repeat-like_dom_sf"/>
</dbReference>
<sequence length="304" mass="34574">MKKAIISIATIIGITLILTLIYYQNSEPTLPTDQLVQQNKTPQKQQEPEPLQPIGVTEKLGYSLQNDEVQMTYDNGETWMKVPIEKQDLFEITYRGNEQELEEGSFIFSEELTGFLYSKAGNIVFHYSRDKGETWQEAIVRNSPFPMRFRKIDFIDSSFGYAIFTGDKAMSQEESFVYLTFNGGETWQKTNHPGVTRLIADGGFVDHQTGFLSFGILNPEAPELHVSQDGGKSWTKAQINMPNKYDRVFVIAEVPFIEDDHLALLIHQGRSGDYMGGKVKGKFISKDNGLTWEFLMEVEPNEEA</sequence>
<feature type="transmembrane region" description="Helical" evidence="1">
    <location>
        <begin position="5"/>
        <end position="23"/>
    </location>
</feature>
<keyword evidence="4" id="KW-1185">Reference proteome</keyword>
<dbReference type="Proteomes" id="UP000245624">
    <property type="component" value="Unassembled WGS sequence"/>
</dbReference>
<evidence type="ECO:0000256" key="1">
    <source>
        <dbReference type="SAM" id="Phobius"/>
    </source>
</evidence>
<comment type="caution">
    <text evidence="3">The sequence shown here is derived from an EMBL/GenBank/DDBJ whole genome shotgun (WGS) entry which is preliminary data.</text>
</comment>
<dbReference type="OrthoDB" id="47917at2"/>
<keyword evidence="1" id="KW-1133">Transmembrane helix</keyword>
<name>A0A317KWA7_9BACI</name>
<dbReference type="Pfam" id="PF25852">
    <property type="entry name" value="DUF6242_C"/>
    <property type="match status" value="1"/>
</dbReference>